<protein>
    <submittedName>
        <fullName evidence="4">Uncharacterized protein</fullName>
    </submittedName>
</protein>
<feature type="transmembrane region" description="Helical" evidence="2">
    <location>
        <begin position="697"/>
        <end position="716"/>
    </location>
</feature>
<evidence type="ECO:0000313" key="5">
    <source>
        <dbReference type="Proteomes" id="UP000307440"/>
    </source>
</evidence>
<feature type="transmembrane region" description="Helical" evidence="2">
    <location>
        <begin position="736"/>
        <end position="757"/>
    </location>
</feature>
<feature type="transmembrane region" description="Helical" evidence="2">
    <location>
        <begin position="93"/>
        <end position="109"/>
    </location>
</feature>
<proteinExistence type="predicted"/>
<gene>
    <name evidence="4" type="ORF">FA15DRAFT_664596</name>
</gene>
<organism evidence="4 5">
    <name type="scientific">Coprinopsis marcescibilis</name>
    <name type="common">Agaric fungus</name>
    <name type="synonym">Psathyrella marcescibilis</name>
    <dbReference type="NCBI Taxonomy" id="230819"/>
    <lineage>
        <taxon>Eukaryota</taxon>
        <taxon>Fungi</taxon>
        <taxon>Dikarya</taxon>
        <taxon>Basidiomycota</taxon>
        <taxon>Agaricomycotina</taxon>
        <taxon>Agaricomycetes</taxon>
        <taxon>Agaricomycetidae</taxon>
        <taxon>Agaricales</taxon>
        <taxon>Agaricineae</taxon>
        <taxon>Psathyrellaceae</taxon>
        <taxon>Coprinopsis</taxon>
    </lineage>
</organism>
<name>A0A5C3L7H5_COPMA</name>
<keyword evidence="5" id="KW-1185">Reference proteome</keyword>
<feature type="transmembrane region" description="Helical" evidence="2">
    <location>
        <begin position="612"/>
        <end position="631"/>
    </location>
</feature>
<keyword evidence="3" id="KW-0732">Signal</keyword>
<dbReference type="PANTHER" id="PTHR35043">
    <property type="entry name" value="TRANSCRIPTION FACTOR DOMAIN-CONTAINING PROTEIN"/>
    <property type="match status" value="1"/>
</dbReference>
<feature type="transmembrane region" description="Helical" evidence="2">
    <location>
        <begin position="206"/>
        <end position="228"/>
    </location>
</feature>
<evidence type="ECO:0000313" key="4">
    <source>
        <dbReference type="EMBL" id="TFK28954.1"/>
    </source>
</evidence>
<keyword evidence="2" id="KW-1133">Transmembrane helix</keyword>
<accession>A0A5C3L7H5</accession>
<evidence type="ECO:0000256" key="2">
    <source>
        <dbReference type="SAM" id="Phobius"/>
    </source>
</evidence>
<dbReference type="EMBL" id="ML210152">
    <property type="protein sequence ID" value="TFK28954.1"/>
    <property type="molecule type" value="Genomic_DNA"/>
</dbReference>
<keyword evidence="2" id="KW-0472">Membrane</keyword>
<dbReference type="STRING" id="230819.A0A5C3L7H5"/>
<sequence length="795" mass="89050">MLSLIILYLFLSPGGHATPLLLRSLQSDDVGEVGQPTAFDLTSNQSQISRTTLSQTLWGCLFTVVSVAWITIRPNVPSPREGRWKRLRRRLKLLFLALLVPEMMLYWAVRQWVGANKLKERFKEKKWTLKDAHFLQMGGFTLASRRPTRADRFFVVTPPLLSQLYGLSQNTESTFTDSIEIEPIVSLIHIHLASPSYSYPLTAEPILSAIATLQVTWFLTECLATVILRGLTELLLVQIIALAYLATYAMTWSFWWDKPVGVDNPVKIPVILKDREKSETQLSPMKYTEKEAKLQDSDEKTHQRVDSKEKGKAPMVFEQLRAEHDTESLSMAHRNVDDQASISSNPYSGIDEPLSSLTLPLASTSSNPLPAPVTLPSIIITPADAAPSIDLEDEPLSYLKQLPYSDLQDKEPSQQLPVRYRLSIETLPVTPNLPHISVEESHPVPDYQPPLPVHGIARISQDIQSPSSTVNDGITFRDMINLNNHPPPAHWQQRPPLARPQSLLSEDDRNGVIVPGLWGEIMENRLMRSFRLNLFYDSFVKLGGYDRGENYLLSTDDSFWATVRRRQRLDETGEILDYQSDVWESNSREWARVPTFYAYVEEKFYRDGKVKWLMGFLVILYGAIHLLGWNFSLGGLMLPPVQGLVGDAASSSASSQYQSLSTSASRSMLASSSEVSSTSAASTPYHLAQLWIWRGSALLITAVPPVAAFATIALSGQGINDLEYERAVSWGILEAAVWPLMVLYFPAKVALVVLAVLQMVERMRWAIDSAEAGVAGAVFEGVNAAWWTKFIPHFA</sequence>
<dbReference type="OrthoDB" id="3052230at2759"/>
<dbReference type="PANTHER" id="PTHR35043:SF7">
    <property type="entry name" value="TRANSCRIPTION FACTOR DOMAIN-CONTAINING PROTEIN"/>
    <property type="match status" value="1"/>
</dbReference>
<keyword evidence="2" id="KW-0812">Transmembrane</keyword>
<feature type="compositionally biased region" description="Basic and acidic residues" evidence="1">
    <location>
        <begin position="287"/>
        <end position="310"/>
    </location>
</feature>
<dbReference type="AlphaFoldDB" id="A0A5C3L7H5"/>
<feature type="signal peptide" evidence="3">
    <location>
        <begin position="1"/>
        <end position="17"/>
    </location>
</feature>
<feature type="transmembrane region" description="Helical" evidence="2">
    <location>
        <begin position="235"/>
        <end position="256"/>
    </location>
</feature>
<dbReference type="Proteomes" id="UP000307440">
    <property type="component" value="Unassembled WGS sequence"/>
</dbReference>
<evidence type="ECO:0000256" key="1">
    <source>
        <dbReference type="SAM" id="MobiDB-lite"/>
    </source>
</evidence>
<feature type="transmembrane region" description="Helical" evidence="2">
    <location>
        <begin position="53"/>
        <end position="72"/>
    </location>
</feature>
<evidence type="ECO:0000256" key="3">
    <source>
        <dbReference type="SAM" id="SignalP"/>
    </source>
</evidence>
<feature type="chain" id="PRO_5023150952" evidence="3">
    <location>
        <begin position="18"/>
        <end position="795"/>
    </location>
</feature>
<feature type="region of interest" description="Disordered" evidence="1">
    <location>
        <begin position="282"/>
        <end position="310"/>
    </location>
</feature>
<reference evidence="4 5" key="1">
    <citation type="journal article" date="2019" name="Nat. Ecol. Evol.">
        <title>Megaphylogeny resolves global patterns of mushroom evolution.</title>
        <authorList>
            <person name="Varga T."/>
            <person name="Krizsan K."/>
            <person name="Foldi C."/>
            <person name="Dima B."/>
            <person name="Sanchez-Garcia M."/>
            <person name="Sanchez-Ramirez S."/>
            <person name="Szollosi G.J."/>
            <person name="Szarkandi J.G."/>
            <person name="Papp V."/>
            <person name="Albert L."/>
            <person name="Andreopoulos W."/>
            <person name="Angelini C."/>
            <person name="Antonin V."/>
            <person name="Barry K.W."/>
            <person name="Bougher N.L."/>
            <person name="Buchanan P."/>
            <person name="Buyck B."/>
            <person name="Bense V."/>
            <person name="Catcheside P."/>
            <person name="Chovatia M."/>
            <person name="Cooper J."/>
            <person name="Damon W."/>
            <person name="Desjardin D."/>
            <person name="Finy P."/>
            <person name="Geml J."/>
            <person name="Haridas S."/>
            <person name="Hughes K."/>
            <person name="Justo A."/>
            <person name="Karasinski D."/>
            <person name="Kautmanova I."/>
            <person name="Kiss B."/>
            <person name="Kocsube S."/>
            <person name="Kotiranta H."/>
            <person name="LaButti K.M."/>
            <person name="Lechner B.E."/>
            <person name="Liimatainen K."/>
            <person name="Lipzen A."/>
            <person name="Lukacs Z."/>
            <person name="Mihaltcheva S."/>
            <person name="Morgado L.N."/>
            <person name="Niskanen T."/>
            <person name="Noordeloos M.E."/>
            <person name="Ohm R.A."/>
            <person name="Ortiz-Santana B."/>
            <person name="Ovrebo C."/>
            <person name="Racz N."/>
            <person name="Riley R."/>
            <person name="Savchenko A."/>
            <person name="Shiryaev A."/>
            <person name="Soop K."/>
            <person name="Spirin V."/>
            <person name="Szebenyi C."/>
            <person name="Tomsovsky M."/>
            <person name="Tulloss R.E."/>
            <person name="Uehling J."/>
            <person name="Grigoriev I.V."/>
            <person name="Vagvolgyi C."/>
            <person name="Papp T."/>
            <person name="Martin F.M."/>
            <person name="Miettinen O."/>
            <person name="Hibbett D.S."/>
            <person name="Nagy L.G."/>
        </authorList>
    </citation>
    <scope>NUCLEOTIDE SEQUENCE [LARGE SCALE GENOMIC DNA]</scope>
    <source>
        <strain evidence="4 5">CBS 121175</strain>
    </source>
</reference>